<dbReference type="EMBL" id="JAFBEB010000006">
    <property type="protein sequence ID" value="MBM7590423.1"/>
    <property type="molecule type" value="Genomic_DNA"/>
</dbReference>
<comment type="caution">
    <text evidence="1">The sequence shown here is derived from an EMBL/GenBank/DDBJ whole genome shotgun (WGS) entry which is preliminary data.</text>
</comment>
<evidence type="ECO:0000313" key="1">
    <source>
        <dbReference type="EMBL" id="MBM7590423.1"/>
    </source>
</evidence>
<gene>
    <name evidence="1" type="ORF">JOD01_002027</name>
</gene>
<reference evidence="1" key="1">
    <citation type="submission" date="2021-01" db="EMBL/GenBank/DDBJ databases">
        <title>Genomic Encyclopedia of Type Strains, Phase IV (KMG-IV): sequencing the most valuable type-strain genomes for metagenomic binning, comparative biology and taxonomic classification.</title>
        <authorList>
            <person name="Goeker M."/>
        </authorList>
    </citation>
    <scope>NUCLEOTIDE SEQUENCE</scope>
    <source>
        <strain evidence="1">DSM 25523</strain>
    </source>
</reference>
<name>A0A938XTX4_9BACL</name>
<evidence type="ECO:0000313" key="2">
    <source>
        <dbReference type="Proteomes" id="UP000717624"/>
    </source>
</evidence>
<sequence length="67" mass="7094">MTFAEELRDLIGSTVEVVTELQVVTGVLTDVQADSLTVQTAGAVGYGYGNGQEVVFQLANVTYVRAV</sequence>
<accession>A0A938XTX4</accession>
<dbReference type="AlphaFoldDB" id="A0A938XTX4"/>
<evidence type="ECO:0008006" key="3">
    <source>
        <dbReference type="Google" id="ProtNLM"/>
    </source>
</evidence>
<keyword evidence="2" id="KW-1185">Reference proteome</keyword>
<dbReference type="RefSeq" id="WP_204518177.1">
    <property type="nucleotide sequence ID" value="NZ_BAABIN010000002.1"/>
</dbReference>
<protein>
    <recommendedName>
        <fullName evidence="3">DUF2642 domain-containing protein</fullName>
    </recommendedName>
</protein>
<dbReference type="InterPro" id="IPR020139">
    <property type="entry name" value="DUF2642"/>
</dbReference>
<dbReference type="Proteomes" id="UP000717624">
    <property type="component" value="Unassembled WGS sequence"/>
</dbReference>
<dbReference type="Pfam" id="PF10842">
    <property type="entry name" value="DUF2642"/>
    <property type="match status" value="1"/>
</dbReference>
<organism evidence="1 2">
    <name type="scientific">Brevibacillus fulvus</name>
    <dbReference type="NCBI Taxonomy" id="1125967"/>
    <lineage>
        <taxon>Bacteria</taxon>
        <taxon>Bacillati</taxon>
        <taxon>Bacillota</taxon>
        <taxon>Bacilli</taxon>
        <taxon>Bacillales</taxon>
        <taxon>Paenibacillaceae</taxon>
        <taxon>Brevibacillus</taxon>
    </lineage>
</organism>
<proteinExistence type="predicted"/>